<dbReference type="Proteomes" id="UP001366166">
    <property type="component" value="Chromosome"/>
</dbReference>
<dbReference type="Gene3D" id="1.10.530.10">
    <property type="match status" value="1"/>
</dbReference>
<dbReference type="InterPro" id="IPR008258">
    <property type="entry name" value="Transglycosylase_SLT_dom_1"/>
</dbReference>
<evidence type="ECO:0000256" key="1">
    <source>
        <dbReference type="ARBA" id="ARBA00007734"/>
    </source>
</evidence>
<reference evidence="6" key="1">
    <citation type="journal article" date="2023" name="Arch. Microbiol.">
        <title>Desulfoferula mesophilus gen. nov. sp. nov., a mesophilic sulfate-reducing bacterium isolated from a brackish lake sediment.</title>
        <authorList>
            <person name="Watanabe T."/>
            <person name="Yabe T."/>
            <person name="Tsuji J.M."/>
            <person name="Fukui M."/>
        </authorList>
    </citation>
    <scope>NUCLEOTIDE SEQUENCE [LARGE SCALE GENOMIC DNA]</scope>
    <source>
        <strain evidence="6">12FAK</strain>
    </source>
</reference>
<evidence type="ECO:0000256" key="2">
    <source>
        <dbReference type="SAM" id="MobiDB-lite"/>
    </source>
</evidence>
<dbReference type="InterPro" id="IPR018392">
    <property type="entry name" value="LysM"/>
</dbReference>
<keyword evidence="3" id="KW-0732">Signal</keyword>
<evidence type="ECO:0000313" key="5">
    <source>
        <dbReference type="EMBL" id="BEQ13326.1"/>
    </source>
</evidence>
<feature type="chain" id="PRO_5043358752" description="LysM domain-containing protein" evidence="3">
    <location>
        <begin position="23"/>
        <end position="380"/>
    </location>
</feature>
<dbReference type="PROSITE" id="PS51782">
    <property type="entry name" value="LYSM"/>
    <property type="match status" value="1"/>
</dbReference>
<sequence length="380" mass="42367">MKRLLCLIAMLALTAAWGAAYAAEQESAPATTGASAPAAAQAPAPKAPNQPPTYFVPTLPAELSLCGTRVPLERRMVAEQLERELIIVVHDPAQVIMWLKRAWRYFPYIEGRLKAKGMPQDIKYLAVAESSLIHYIRSPAGAVGPWQFMAATGRKYGLRINRWYDDRRNVALATQAALSYLSDLHQEFDSWPLAMAAYNCGENRVAREIKEQATKDYFDLSLPRETQRYIYRILAAKLVISDPQSYGYVLPPEARWEPMAGQSVTLTLKKPVHLTVVAQAAGTSYRMLRELNPELRRRYLPKGRVTVVVPPGHGQDLAARLQKMQPATSPQNEVYVVRRGDSLGAIARRHGVSLNEIKDANDLEGDCVIVPGQRLNIPEK</sequence>
<evidence type="ECO:0000259" key="4">
    <source>
        <dbReference type="PROSITE" id="PS51782"/>
    </source>
</evidence>
<dbReference type="InterPro" id="IPR036779">
    <property type="entry name" value="LysM_dom_sf"/>
</dbReference>
<name>A0AAU9ERT3_9BACT</name>
<feature type="signal peptide" evidence="3">
    <location>
        <begin position="1"/>
        <end position="22"/>
    </location>
</feature>
<feature type="compositionally biased region" description="Low complexity" evidence="2">
    <location>
        <begin position="32"/>
        <end position="44"/>
    </location>
</feature>
<dbReference type="PANTHER" id="PTHR37423">
    <property type="entry name" value="SOLUBLE LYTIC MUREIN TRANSGLYCOSYLASE-RELATED"/>
    <property type="match status" value="1"/>
</dbReference>
<evidence type="ECO:0000256" key="3">
    <source>
        <dbReference type="SAM" id="SignalP"/>
    </source>
</evidence>
<protein>
    <recommendedName>
        <fullName evidence="4">LysM domain-containing protein</fullName>
    </recommendedName>
</protein>
<organism evidence="5 6">
    <name type="scientific">Desulfoferula mesophila</name>
    <dbReference type="NCBI Taxonomy" id="3058419"/>
    <lineage>
        <taxon>Bacteria</taxon>
        <taxon>Pseudomonadati</taxon>
        <taxon>Thermodesulfobacteriota</taxon>
        <taxon>Desulfarculia</taxon>
        <taxon>Desulfarculales</taxon>
        <taxon>Desulfarculaceae</taxon>
        <taxon>Desulfoferula</taxon>
    </lineage>
</organism>
<dbReference type="EMBL" id="AP028679">
    <property type="protein sequence ID" value="BEQ13326.1"/>
    <property type="molecule type" value="Genomic_DNA"/>
</dbReference>
<dbReference type="PANTHER" id="PTHR37423:SF2">
    <property type="entry name" value="MEMBRANE-BOUND LYTIC MUREIN TRANSGLYCOSYLASE C"/>
    <property type="match status" value="1"/>
</dbReference>
<dbReference type="SMART" id="SM00257">
    <property type="entry name" value="LysM"/>
    <property type="match status" value="1"/>
</dbReference>
<dbReference type="Pfam" id="PF01476">
    <property type="entry name" value="LysM"/>
    <property type="match status" value="1"/>
</dbReference>
<dbReference type="CDD" id="cd00118">
    <property type="entry name" value="LysM"/>
    <property type="match status" value="1"/>
</dbReference>
<dbReference type="KEGG" id="dmp:FAK_03920"/>
<feature type="domain" description="LysM" evidence="4">
    <location>
        <begin position="333"/>
        <end position="377"/>
    </location>
</feature>
<dbReference type="Pfam" id="PF01464">
    <property type="entry name" value="SLT"/>
    <property type="match status" value="1"/>
</dbReference>
<dbReference type="SUPFAM" id="SSF54106">
    <property type="entry name" value="LysM domain"/>
    <property type="match status" value="1"/>
</dbReference>
<keyword evidence="6" id="KW-1185">Reference proteome</keyword>
<gene>
    <name evidence="5" type="ORF">FAK_03920</name>
</gene>
<feature type="region of interest" description="Disordered" evidence="2">
    <location>
        <begin position="32"/>
        <end position="51"/>
    </location>
</feature>
<accession>A0AAU9ERT3</accession>
<dbReference type="AlphaFoldDB" id="A0AAU9ERT3"/>
<proteinExistence type="inferred from homology"/>
<dbReference type="Gene3D" id="3.10.350.10">
    <property type="entry name" value="LysM domain"/>
    <property type="match status" value="1"/>
</dbReference>
<evidence type="ECO:0000313" key="6">
    <source>
        <dbReference type="Proteomes" id="UP001366166"/>
    </source>
</evidence>
<dbReference type="RefSeq" id="WP_338604926.1">
    <property type="nucleotide sequence ID" value="NZ_AP028679.1"/>
</dbReference>
<comment type="similarity">
    <text evidence="1">Belongs to the transglycosylase Slt family.</text>
</comment>
<dbReference type="CDD" id="cd16894">
    <property type="entry name" value="MltD-like"/>
    <property type="match status" value="1"/>
</dbReference>
<dbReference type="SUPFAM" id="SSF53955">
    <property type="entry name" value="Lysozyme-like"/>
    <property type="match status" value="1"/>
</dbReference>
<dbReference type="InterPro" id="IPR023346">
    <property type="entry name" value="Lysozyme-like_dom_sf"/>
</dbReference>